<proteinExistence type="predicted"/>
<keyword evidence="2" id="KW-1185">Reference proteome</keyword>
<gene>
    <name evidence="1" type="ORF">TNIN_415451</name>
</gene>
<accession>A0A8X6YIJ9</accession>
<evidence type="ECO:0000313" key="2">
    <source>
        <dbReference type="Proteomes" id="UP000886998"/>
    </source>
</evidence>
<comment type="caution">
    <text evidence="1">The sequence shown here is derived from an EMBL/GenBank/DDBJ whole genome shotgun (WGS) entry which is preliminary data.</text>
</comment>
<dbReference type="AlphaFoldDB" id="A0A8X6YIJ9"/>
<sequence>MTQNDRVEWVPLPEFEEPHSKENIETETAMEWIPRQTNGVPPQHIQVFLTPTKQYKMEIIPDHRSGSPMKPKVSIKHPFMEELTVIRMDGG</sequence>
<reference evidence="1" key="1">
    <citation type="submission" date="2020-08" db="EMBL/GenBank/DDBJ databases">
        <title>Multicomponent nature underlies the extraordinary mechanical properties of spider dragline silk.</title>
        <authorList>
            <person name="Kono N."/>
            <person name="Nakamura H."/>
            <person name="Mori M."/>
            <person name="Yoshida Y."/>
            <person name="Ohtoshi R."/>
            <person name="Malay A.D."/>
            <person name="Moran D.A.P."/>
            <person name="Tomita M."/>
            <person name="Numata K."/>
            <person name="Arakawa K."/>
        </authorList>
    </citation>
    <scope>NUCLEOTIDE SEQUENCE</scope>
</reference>
<organism evidence="1 2">
    <name type="scientific">Trichonephila inaurata madagascariensis</name>
    <dbReference type="NCBI Taxonomy" id="2747483"/>
    <lineage>
        <taxon>Eukaryota</taxon>
        <taxon>Metazoa</taxon>
        <taxon>Ecdysozoa</taxon>
        <taxon>Arthropoda</taxon>
        <taxon>Chelicerata</taxon>
        <taxon>Arachnida</taxon>
        <taxon>Araneae</taxon>
        <taxon>Araneomorphae</taxon>
        <taxon>Entelegynae</taxon>
        <taxon>Araneoidea</taxon>
        <taxon>Nephilidae</taxon>
        <taxon>Trichonephila</taxon>
        <taxon>Trichonephila inaurata</taxon>
    </lineage>
</organism>
<evidence type="ECO:0000313" key="1">
    <source>
        <dbReference type="EMBL" id="GFY72998.1"/>
    </source>
</evidence>
<dbReference type="EMBL" id="BMAV01019774">
    <property type="protein sequence ID" value="GFY72998.1"/>
    <property type="molecule type" value="Genomic_DNA"/>
</dbReference>
<name>A0A8X6YIJ9_9ARAC</name>
<protein>
    <submittedName>
        <fullName evidence="1">Uncharacterized protein</fullName>
    </submittedName>
</protein>
<dbReference type="Proteomes" id="UP000886998">
    <property type="component" value="Unassembled WGS sequence"/>
</dbReference>